<dbReference type="GO" id="GO:0004159">
    <property type="term" value="F:dihydropyrimidine dehydrogenase (NAD+) activity"/>
    <property type="evidence" value="ECO:0007669"/>
    <property type="project" value="UniProtKB-EC"/>
</dbReference>
<dbReference type="NCBIfam" id="NF005741">
    <property type="entry name" value="PRK07565.1"/>
    <property type="match status" value="1"/>
</dbReference>
<evidence type="ECO:0000256" key="1">
    <source>
        <dbReference type="ARBA" id="ARBA00001917"/>
    </source>
</evidence>
<dbReference type="Gene3D" id="3.20.20.70">
    <property type="entry name" value="Aldolase class I"/>
    <property type="match status" value="1"/>
</dbReference>
<sequence>MVDLSTRYLGMRLKNPLIASSSPLTEDLDTLRRLEEAGIAAVVLPSLFEEQITRESEMLDYGLSYGEESFAEALRYFPDLQDYNMGPQGYLEHIRRAKAALSVPVIASLNGVTTGGWIRYARWIEEAGADALELNLYYLPTSPEETSQAVEESYLQLVRDVVASVRIPVALKLSPYFSSLPHMAKRFEEAGASALVLFNRFYQPDIDLETLEVIPNLVLSTSHELRERLRWVAILYPQVRLDLAITGGIHTAEDVLKAMMVGAKAVTMASALLRHGPEYVRQLLEDIRRWMEEHEYVSIEQMQGSMCRQRVANPAAYERANYMRVLSSFEWQPSRKPHRQ</sequence>
<evidence type="ECO:0000256" key="3">
    <source>
        <dbReference type="ARBA" id="ARBA00022630"/>
    </source>
</evidence>
<keyword evidence="3" id="KW-0285">Flavoprotein</keyword>
<dbReference type="CDD" id="cd04739">
    <property type="entry name" value="DHOD_like"/>
    <property type="match status" value="1"/>
</dbReference>
<comment type="cofactor">
    <cofactor evidence="1">
        <name>FMN</name>
        <dbReference type="ChEBI" id="CHEBI:58210"/>
    </cofactor>
</comment>
<evidence type="ECO:0000259" key="7">
    <source>
        <dbReference type="Pfam" id="PF01180"/>
    </source>
</evidence>
<name>A0A2H5Y6T6_9CHLR</name>
<evidence type="ECO:0000256" key="5">
    <source>
        <dbReference type="ARBA" id="ARBA00022975"/>
    </source>
</evidence>
<organism evidence="8 9">
    <name type="scientific">Candidatus Thermoflexus japonica</name>
    <dbReference type="NCBI Taxonomy" id="2035417"/>
    <lineage>
        <taxon>Bacteria</taxon>
        <taxon>Bacillati</taxon>
        <taxon>Chloroflexota</taxon>
        <taxon>Thermoflexia</taxon>
        <taxon>Thermoflexales</taxon>
        <taxon>Thermoflexaceae</taxon>
        <taxon>Thermoflexus</taxon>
    </lineage>
</organism>
<comment type="caution">
    <text evidence="8">The sequence shown here is derived from an EMBL/GenBank/DDBJ whole genome shotgun (WGS) entry which is preliminary data.</text>
</comment>
<dbReference type="GO" id="GO:0006207">
    <property type="term" value="P:'de novo' pyrimidine nucleobase biosynthetic process"/>
    <property type="evidence" value="ECO:0007669"/>
    <property type="project" value="TreeGrafter"/>
</dbReference>
<dbReference type="GO" id="GO:0004152">
    <property type="term" value="F:dihydroorotate dehydrogenase activity"/>
    <property type="evidence" value="ECO:0007669"/>
    <property type="project" value="InterPro"/>
</dbReference>
<comment type="pathway">
    <text evidence="2">Pyrimidine metabolism; UMP biosynthesis via de novo pathway.</text>
</comment>
<evidence type="ECO:0000256" key="6">
    <source>
        <dbReference type="ARBA" id="ARBA00023002"/>
    </source>
</evidence>
<dbReference type="PANTHER" id="PTHR48109">
    <property type="entry name" value="DIHYDROOROTATE DEHYDROGENASE (QUINONE), MITOCHONDRIAL-RELATED"/>
    <property type="match status" value="1"/>
</dbReference>
<keyword evidence="6 8" id="KW-0560">Oxidoreductase</keyword>
<dbReference type="PIRSF" id="PIRSF000164">
    <property type="entry name" value="DHO_oxidase"/>
    <property type="match status" value="1"/>
</dbReference>
<dbReference type="EMBL" id="BEHY01000028">
    <property type="protein sequence ID" value="GBD09150.1"/>
    <property type="molecule type" value="Genomic_DNA"/>
</dbReference>
<dbReference type="PANTHER" id="PTHR48109:SF3">
    <property type="entry name" value="SLL0744 PROTEIN"/>
    <property type="match status" value="1"/>
</dbReference>
<protein>
    <submittedName>
        <fullName evidence="8">NAD-dependent dihydropyrimidine dehydrogenase subunit PreA</fullName>
        <ecNumber evidence="8">1.3.1.1</ecNumber>
    </submittedName>
</protein>
<evidence type="ECO:0000313" key="8">
    <source>
        <dbReference type="EMBL" id="GBD09150.1"/>
    </source>
</evidence>
<keyword evidence="4" id="KW-0288">FMN</keyword>
<dbReference type="AlphaFoldDB" id="A0A2H5Y6T6"/>
<dbReference type="InterPro" id="IPR012135">
    <property type="entry name" value="Dihydroorotate_DH_1_2"/>
</dbReference>
<dbReference type="InterPro" id="IPR013785">
    <property type="entry name" value="Aldolase_TIM"/>
</dbReference>
<dbReference type="GO" id="GO:0044205">
    <property type="term" value="P:'de novo' UMP biosynthetic process"/>
    <property type="evidence" value="ECO:0007669"/>
    <property type="project" value="UniProtKB-UniPathway"/>
</dbReference>
<dbReference type="SUPFAM" id="SSF51395">
    <property type="entry name" value="FMN-linked oxidoreductases"/>
    <property type="match status" value="1"/>
</dbReference>
<dbReference type="GO" id="GO:0005737">
    <property type="term" value="C:cytoplasm"/>
    <property type="evidence" value="ECO:0007669"/>
    <property type="project" value="InterPro"/>
</dbReference>
<dbReference type="UniPathway" id="UPA00070"/>
<dbReference type="InterPro" id="IPR005720">
    <property type="entry name" value="Dihydroorotate_DH_cat"/>
</dbReference>
<keyword evidence="5" id="KW-0665">Pyrimidine biosynthesis</keyword>
<dbReference type="EC" id="1.3.1.1" evidence="8"/>
<feature type="domain" description="Dihydroorotate dehydrogenase catalytic" evidence="7">
    <location>
        <begin position="84"/>
        <end position="291"/>
    </location>
</feature>
<proteinExistence type="predicted"/>
<accession>A0A2H5Y6T6</accession>
<dbReference type="InterPro" id="IPR050074">
    <property type="entry name" value="DHO_dehydrogenase"/>
</dbReference>
<dbReference type="Pfam" id="PF01180">
    <property type="entry name" value="DHO_dh"/>
    <property type="match status" value="1"/>
</dbReference>
<evidence type="ECO:0000256" key="4">
    <source>
        <dbReference type="ARBA" id="ARBA00022643"/>
    </source>
</evidence>
<evidence type="ECO:0000313" key="9">
    <source>
        <dbReference type="Proteomes" id="UP000236642"/>
    </source>
</evidence>
<gene>
    <name evidence="8" type="primary">preA</name>
    <name evidence="8" type="ORF">HRbin22_01397</name>
</gene>
<reference evidence="9" key="1">
    <citation type="submission" date="2017-09" db="EMBL/GenBank/DDBJ databases">
        <title>Metaegenomics of thermophilic ammonia-oxidizing enrichment culture.</title>
        <authorList>
            <person name="Kato S."/>
            <person name="Suzuki K."/>
        </authorList>
    </citation>
    <scope>NUCLEOTIDE SEQUENCE [LARGE SCALE GENOMIC DNA]</scope>
</reference>
<evidence type="ECO:0000256" key="2">
    <source>
        <dbReference type="ARBA" id="ARBA00004725"/>
    </source>
</evidence>
<dbReference type="Proteomes" id="UP000236642">
    <property type="component" value="Unassembled WGS sequence"/>
</dbReference>